<protein>
    <recommendedName>
        <fullName evidence="2">KIB1-4 beta-propeller domain-containing protein</fullName>
    </recommendedName>
</protein>
<feature type="compositionally biased region" description="Basic and acidic residues" evidence="1">
    <location>
        <begin position="340"/>
        <end position="351"/>
    </location>
</feature>
<evidence type="ECO:0000256" key="1">
    <source>
        <dbReference type="SAM" id="MobiDB-lite"/>
    </source>
</evidence>
<comment type="caution">
    <text evidence="3">The sequence shown here is derived from an EMBL/GenBank/DDBJ whole genome shotgun (WGS) entry which is preliminary data.</text>
</comment>
<dbReference type="AlphaFoldDB" id="A0AAV2C708"/>
<reference evidence="3 4" key="1">
    <citation type="submission" date="2024-04" db="EMBL/GenBank/DDBJ databases">
        <authorList>
            <person name="Fracassetti M."/>
        </authorList>
    </citation>
    <scope>NUCLEOTIDE SEQUENCE [LARGE SCALE GENOMIC DNA]</scope>
</reference>
<gene>
    <name evidence="3" type="ORF">LTRI10_LOCUS10226</name>
</gene>
<feature type="region of interest" description="Disordered" evidence="1">
    <location>
        <begin position="302"/>
        <end position="369"/>
    </location>
</feature>
<organism evidence="3 4">
    <name type="scientific">Linum trigynum</name>
    <dbReference type="NCBI Taxonomy" id="586398"/>
    <lineage>
        <taxon>Eukaryota</taxon>
        <taxon>Viridiplantae</taxon>
        <taxon>Streptophyta</taxon>
        <taxon>Embryophyta</taxon>
        <taxon>Tracheophyta</taxon>
        <taxon>Spermatophyta</taxon>
        <taxon>Magnoliopsida</taxon>
        <taxon>eudicotyledons</taxon>
        <taxon>Gunneridae</taxon>
        <taxon>Pentapetalae</taxon>
        <taxon>rosids</taxon>
        <taxon>fabids</taxon>
        <taxon>Malpighiales</taxon>
        <taxon>Linaceae</taxon>
        <taxon>Linum</taxon>
    </lineage>
</organism>
<evidence type="ECO:0000259" key="2">
    <source>
        <dbReference type="Pfam" id="PF03478"/>
    </source>
</evidence>
<feature type="domain" description="KIB1-4 beta-propeller" evidence="2">
    <location>
        <begin position="86"/>
        <end position="453"/>
    </location>
</feature>
<dbReference type="InterPro" id="IPR050942">
    <property type="entry name" value="F-box_BR-signaling"/>
</dbReference>
<keyword evidence="4" id="KW-1185">Reference proteome</keyword>
<feature type="compositionally biased region" description="Acidic residues" evidence="1">
    <location>
        <begin position="306"/>
        <end position="339"/>
    </location>
</feature>
<sequence>MISRDEPNWSDLSGEILHLISNRVTKMKDFIRLQAVCNPWRRALAQSRFSQSIPWLMLPYCRNSIVNNDTCAAAVGCKNTEYCRCLYDLEEKRFQHIELPQGLNKTGRGSAFGWLFMMESSPSLVLLNPFTKCQIPLPPATGFPNVLEFRSESVGREYLHLDFEGLQVTWGKKEFESNYIDRVCLSAEPTSEDSVVMVIPSLVGTLVFCKVNGDQKWTLIPGGNDVDLPKQIHFLDVVFWRGQFYALSQDEKVYVCDLSLPHCPTLSLFLDGHKLLDVKGSKYYLLTSSNHNELMMVNRYVRDPDDKDDDDDDNDNNDDDEWTDDDDYDDDDYDEDVSELDPHDEVHHSNIDNESDDDDQLATDGRRQQREYVRESQLLTCEFKVFVAKEDKKGWDEVDSIGNFALFLGSNTATWISITEHPELASNSIYFTDDKIEVDCERKHAGADMGVYNLTTRTINRFYSTPSVHKNPSLILPLPLWISPSNY</sequence>
<evidence type="ECO:0000313" key="4">
    <source>
        <dbReference type="Proteomes" id="UP001497516"/>
    </source>
</evidence>
<proteinExistence type="predicted"/>
<dbReference type="InterPro" id="IPR005174">
    <property type="entry name" value="KIB1-4_b-propeller"/>
</dbReference>
<name>A0AAV2C708_9ROSI</name>
<dbReference type="EMBL" id="CAXIPQ010000005">
    <property type="protein sequence ID" value="CAL1351964.1"/>
    <property type="molecule type" value="Genomic_DNA"/>
</dbReference>
<dbReference type="Pfam" id="PF03478">
    <property type="entry name" value="Beta-prop_KIB1-4"/>
    <property type="match status" value="1"/>
</dbReference>
<dbReference type="PANTHER" id="PTHR44259">
    <property type="entry name" value="OS07G0183000 PROTEIN-RELATED"/>
    <property type="match status" value="1"/>
</dbReference>
<dbReference type="Proteomes" id="UP001497516">
    <property type="component" value="Unassembled WGS sequence"/>
</dbReference>
<evidence type="ECO:0000313" key="3">
    <source>
        <dbReference type="EMBL" id="CAL1351964.1"/>
    </source>
</evidence>
<accession>A0AAV2C708</accession>